<evidence type="ECO:0000256" key="1">
    <source>
        <dbReference type="SAM" id="MobiDB-lite"/>
    </source>
</evidence>
<comment type="caution">
    <text evidence="3">The sequence shown here is derived from an EMBL/GenBank/DDBJ whole genome shotgun (WGS) entry which is preliminary data.</text>
</comment>
<proteinExistence type="predicted"/>
<feature type="transmembrane region" description="Helical" evidence="2">
    <location>
        <begin position="21"/>
        <end position="41"/>
    </location>
</feature>
<keyword evidence="2" id="KW-0472">Membrane</keyword>
<reference evidence="3 4" key="1">
    <citation type="submission" date="2019-03" db="EMBL/GenBank/DDBJ databases">
        <title>Genomic Encyclopedia of Type Strains, Phase III (KMG-III): the genomes of soil and plant-associated and newly described type strains.</title>
        <authorList>
            <person name="Whitman W."/>
        </authorList>
    </citation>
    <scope>NUCLEOTIDE SEQUENCE [LARGE SCALE GENOMIC DNA]</scope>
    <source>
        <strain evidence="3 4">VKM Ac-2573</strain>
    </source>
</reference>
<sequence length="234" mass="24778">MRSSGADGSDPSTVRSRGRTVRTWCVDLAVTAGLVCAIASWGLGRVIISVVVVAMVTGVVASSTWEGHGRPAVLRVVRITLAIALIIPAAVGLIAVLGFAGVLIVAILTVTTPALTARIRARRRVQGNGSAVRPEPAILRDPVSSPGDDPAAAPARELSSLHDIELCLLWRRSFLLLETAPTAAVRVSVVELRQQYLDELHRRSPEGFAAWLASGARASGNPFPYVDDPRRRAG</sequence>
<gene>
    <name evidence="3" type="ORF">EV653_2426</name>
</gene>
<keyword evidence="2" id="KW-0812">Transmembrane</keyword>
<protein>
    <submittedName>
        <fullName evidence="3">Uncharacterized protein</fullName>
    </submittedName>
</protein>
<accession>A0A4R8CMG0</accession>
<feature type="transmembrane region" description="Helical" evidence="2">
    <location>
        <begin position="47"/>
        <end position="65"/>
    </location>
</feature>
<feature type="transmembrane region" description="Helical" evidence="2">
    <location>
        <begin position="97"/>
        <end position="117"/>
    </location>
</feature>
<organism evidence="3 4">
    <name type="scientific">Kribbella pratensis</name>
    <dbReference type="NCBI Taxonomy" id="2512112"/>
    <lineage>
        <taxon>Bacteria</taxon>
        <taxon>Bacillati</taxon>
        <taxon>Actinomycetota</taxon>
        <taxon>Actinomycetes</taxon>
        <taxon>Propionibacteriales</taxon>
        <taxon>Kribbellaceae</taxon>
        <taxon>Kribbella</taxon>
    </lineage>
</organism>
<dbReference type="EMBL" id="SODP01000001">
    <property type="protein sequence ID" value="TDW77261.1"/>
    <property type="molecule type" value="Genomic_DNA"/>
</dbReference>
<name>A0A4R8CMG0_9ACTN</name>
<keyword evidence="4" id="KW-1185">Reference proteome</keyword>
<evidence type="ECO:0000313" key="4">
    <source>
        <dbReference type="Proteomes" id="UP000295146"/>
    </source>
</evidence>
<feature type="region of interest" description="Disordered" evidence="1">
    <location>
        <begin position="128"/>
        <end position="154"/>
    </location>
</feature>
<dbReference type="AlphaFoldDB" id="A0A4R8CMG0"/>
<feature type="transmembrane region" description="Helical" evidence="2">
    <location>
        <begin position="72"/>
        <end position="91"/>
    </location>
</feature>
<keyword evidence="2" id="KW-1133">Transmembrane helix</keyword>
<dbReference type="Proteomes" id="UP000295146">
    <property type="component" value="Unassembled WGS sequence"/>
</dbReference>
<feature type="compositionally biased region" description="Low complexity" evidence="1">
    <location>
        <begin position="141"/>
        <end position="154"/>
    </location>
</feature>
<evidence type="ECO:0000313" key="3">
    <source>
        <dbReference type="EMBL" id="TDW77261.1"/>
    </source>
</evidence>
<evidence type="ECO:0000256" key="2">
    <source>
        <dbReference type="SAM" id="Phobius"/>
    </source>
</evidence>